<name>A0A8D9FC83_9HEMI</name>
<proteinExistence type="predicted"/>
<dbReference type="AlphaFoldDB" id="A0A8D9FC83"/>
<dbReference type="EMBL" id="HBUF01636284">
    <property type="protein sequence ID" value="CAG6784193.1"/>
    <property type="molecule type" value="Transcribed_RNA"/>
</dbReference>
<dbReference type="EMBL" id="HBUF01636285">
    <property type="protein sequence ID" value="CAG6784195.1"/>
    <property type="molecule type" value="Transcribed_RNA"/>
</dbReference>
<sequence length="110" mass="12399">MTRGRRYFDEIVYDVVLAIFKLRVMIEVSLLRNGISDNVCGRFEQIIIAYVIRMTVSTNDVGYVLTGDVVLGQSFHYSVSIPSCHCIYNDLVFTSSYQSTTTISAHSTCI</sequence>
<evidence type="ECO:0000313" key="1">
    <source>
        <dbReference type="EMBL" id="CAG6784199.1"/>
    </source>
</evidence>
<organism evidence="1">
    <name type="scientific">Cacopsylla melanoneura</name>
    <dbReference type="NCBI Taxonomy" id="428564"/>
    <lineage>
        <taxon>Eukaryota</taxon>
        <taxon>Metazoa</taxon>
        <taxon>Ecdysozoa</taxon>
        <taxon>Arthropoda</taxon>
        <taxon>Hexapoda</taxon>
        <taxon>Insecta</taxon>
        <taxon>Pterygota</taxon>
        <taxon>Neoptera</taxon>
        <taxon>Paraneoptera</taxon>
        <taxon>Hemiptera</taxon>
        <taxon>Sternorrhyncha</taxon>
        <taxon>Psylloidea</taxon>
        <taxon>Psyllidae</taxon>
        <taxon>Psyllinae</taxon>
        <taxon>Cacopsylla</taxon>
    </lineage>
</organism>
<reference evidence="1" key="1">
    <citation type="submission" date="2021-05" db="EMBL/GenBank/DDBJ databases">
        <authorList>
            <person name="Alioto T."/>
            <person name="Alioto T."/>
            <person name="Gomez Garrido J."/>
        </authorList>
    </citation>
    <scope>NUCLEOTIDE SEQUENCE</scope>
</reference>
<accession>A0A8D9FC83</accession>
<dbReference type="EMBL" id="HBUF01636283">
    <property type="protein sequence ID" value="CAG6784191.1"/>
    <property type="molecule type" value="Transcribed_RNA"/>
</dbReference>
<dbReference type="EMBL" id="HBUF01636286">
    <property type="protein sequence ID" value="CAG6784197.1"/>
    <property type="molecule type" value="Transcribed_RNA"/>
</dbReference>
<dbReference type="EMBL" id="HBUF01636282">
    <property type="protein sequence ID" value="CAG6784189.1"/>
    <property type="molecule type" value="Transcribed_RNA"/>
</dbReference>
<dbReference type="EMBL" id="HBUF01636287">
    <property type="protein sequence ID" value="CAG6784199.1"/>
    <property type="molecule type" value="Transcribed_RNA"/>
</dbReference>
<protein>
    <submittedName>
        <fullName evidence="1">Uncharacterized protein</fullName>
    </submittedName>
</protein>
<dbReference type="EMBL" id="HBUF01636288">
    <property type="protein sequence ID" value="CAG6784201.1"/>
    <property type="molecule type" value="Transcribed_RNA"/>
</dbReference>